<dbReference type="Pfam" id="PF22014">
    <property type="entry name" value="DUF6932"/>
    <property type="match status" value="1"/>
</dbReference>
<keyword evidence="2" id="KW-1185">Reference proteome</keyword>
<accession>A0ABT9AHG5</accession>
<proteinExistence type="predicted"/>
<dbReference type="InterPro" id="IPR053860">
    <property type="entry name" value="DUF6932"/>
</dbReference>
<comment type="caution">
    <text evidence="1">The sequence shown here is derived from an EMBL/GenBank/DDBJ whole genome shotgun (WGS) entry which is preliminary data.</text>
</comment>
<dbReference type="RefSeq" id="WP_305013983.1">
    <property type="nucleotide sequence ID" value="NZ_JAUQSX010000016.1"/>
</dbReference>
<name>A0ABT9AHG5_9BACT</name>
<evidence type="ECO:0008006" key="3">
    <source>
        <dbReference type="Google" id="ProtNLM"/>
    </source>
</evidence>
<reference evidence="1" key="1">
    <citation type="submission" date="2023-07" db="EMBL/GenBank/DDBJ databases">
        <authorList>
            <person name="Kim M.K."/>
        </authorList>
    </citation>
    <scope>NUCLEOTIDE SEQUENCE</scope>
    <source>
        <strain evidence="1">M29</strain>
    </source>
</reference>
<sequence>MKRSWTPISPSGFHPLTEAELAAYFVDDFEAQYQPGRRYLLGRLAAYLHDLAALGLTMEIWLDGSFTTRCPEPNDIDLVVLLSYREVARLAHAEQIRLSFLLNERLRIRYACDVYHADIGDAAERHRWTQQFATNHDNTPKGIFTLTL</sequence>
<evidence type="ECO:0000313" key="1">
    <source>
        <dbReference type="EMBL" id="MDO7849315.1"/>
    </source>
</evidence>
<protein>
    <recommendedName>
        <fullName evidence="3">Polymerase nucleotidyl transferase domain-containing protein</fullName>
    </recommendedName>
</protein>
<dbReference type="EMBL" id="JAUQSX010000016">
    <property type="protein sequence ID" value="MDO7849315.1"/>
    <property type="molecule type" value="Genomic_DNA"/>
</dbReference>
<organism evidence="1 2">
    <name type="scientific">Hymenobacter mellowenesis</name>
    <dbReference type="NCBI Taxonomy" id="3063995"/>
    <lineage>
        <taxon>Bacteria</taxon>
        <taxon>Pseudomonadati</taxon>
        <taxon>Bacteroidota</taxon>
        <taxon>Cytophagia</taxon>
        <taxon>Cytophagales</taxon>
        <taxon>Hymenobacteraceae</taxon>
        <taxon>Hymenobacter</taxon>
    </lineage>
</organism>
<evidence type="ECO:0000313" key="2">
    <source>
        <dbReference type="Proteomes" id="UP001167796"/>
    </source>
</evidence>
<gene>
    <name evidence="1" type="ORF">Q5H92_23325</name>
</gene>
<dbReference type="Proteomes" id="UP001167796">
    <property type="component" value="Unassembled WGS sequence"/>
</dbReference>